<protein>
    <submittedName>
        <fullName evidence="10">DUF421 domain-containing protein</fullName>
    </submittedName>
</protein>
<dbReference type="Gene3D" id="3.30.240.20">
    <property type="entry name" value="bsu07140 like domains"/>
    <property type="match status" value="2"/>
</dbReference>
<dbReference type="PANTHER" id="PTHR34582:SF7">
    <property type="entry name" value="UPF0702 TRANSMEMBRANE PROTEIN YDFS"/>
    <property type="match status" value="1"/>
</dbReference>
<dbReference type="InterPro" id="IPR023090">
    <property type="entry name" value="UPF0702_alpha/beta_dom_sf"/>
</dbReference>
<evidence type="ECO:0000313" key="11">
    <source>
        <dbReference type="Proteomes" id="UP001596142"/>
    </source>
</evidence>
<comment type="subcellular location">
    <subcellularLocation>
        <location evidence="1">Cell membrane</location>
        <topology evidence="1">Multi-pass membrane protein</topology>
    </subcellularLocation>
</comment>
<reference evidence="11" key="1">
    <citation type="journal article" date="2019" name="Int. J. Syst. Evol. Microbiol.">
        <title>The Global Catalogue of Microorganisms (GCM) 10K type strain sequencing project: providing services to taxonomists for standard genome sequencing and annotation.</title>
        <authorList>
            <consortium name="The Broad Institute Genomics Platform"/>
            <consortium name="The Broad Institute Genome Sequencing Center for Infectious Disease"/>
            <person name="Wu L."/>
            <person name="Ma J."/>
        </authorList>
    </citation>
    <scope>NUCLEOTIDE SEQUENCE [LARGE SCALE GENOMIC DNA]</scope>
    <source>
        <strain evidence="11">CECT 7184</strain>
    </source>
</reference>
<feature type="transmembrane region" description="Helical" evidence="7">
    <location>
        <begin position="32"/>
        <end position="52"/>
    </location>
</feature>
<feature type="transmembrane region" description="Helical" evidence="7">
    <location>
        <begin position="6"/>
        <end position="25"/>
    </location>
</feature>
<feature type="domain" description="YetF C-terminal" evidence="8">
    <location>
        <begin position="81"/>
        <end position="214"/>
    </location>
</feature>
<evidence type="ECO:0000259" key="9">
    <source>
        <dbReference type="Pfam" id="PF20730"/>
    </source>
</evidence>
<dbReference type="RefSeq" id="WP_385938991.1">
    <property type="nucleotide sequence ID" value="NZ_JBHSOZ010000003.1"/>
</dbReference>
<organism evidence="10 11">
    <name type="scientific">Thalassorhabdus alkalitolerans</name>
    <dbReference type="NCBI Taxonomy" id="2282697"/>
    <lineage>
        <taxon>Bacteria</taxon>
        <taxon>Bacillati</taxon>
        <taxon>Bacillota</taxon>
        <taxon>Bacilli</taxon>
        <taxon>Bacillales</taxon>
        <taxon>Bacillaceae</taxon>
        <taxon>Thalassorhabdus</taxon>
    </lineage>
</organism>
<keyword evidence="3" id="KW-1003">Cell membrane</keyword>
<keyword evidence="4 7" id="KW-0812">Transmembrane</keyword>
<evidence type="ECO:0000259" key="8">
    <source>
        <dbReference type="Pfam" id="PF04239"/>
    </source>
</evidence>
<name>A0ABW0YIP4_9BACI</name>
<sequence length="235" mass="26553">MLLEDVVIKSIVLFIILYVIARILNKKFIAQMTFFDFVAAITIGSMVATVTFTQEIPILIGIVGVVLFSLLALTSDILAIKSFRMRKVLNSEPTILIKNGKIYEEGLKKVRLTVDDLLANLRKKGDFYLHEIEGAMMETDGTISVLKKPQYHFVNREDMKVTKLSKGMPQTFILDGKLLPYSLEALGKDKEWADIMLKEHGIKNMRDVFVAQVDSSGMVYIDTRDDSFTPIIKPT</sequence>
<accession>A0ABW0YIP4</accession>
<proteinExistence type="inferred from homology"/>
<evidence type="ECO:0000256" key="2">
    <source>
        <dbReference type="ARBA" id="ARBA00006448"/>
    </source>
</evidence>
<dbReference type="Pfam" id="PF20730">
    <property type="entry name" value="YetF_N"/>
    <property type="match status" value="1"/>
</dbReference>
<keyword evidence="6 7" id="KW-0472">Membrane</keyword>
<evidence type="ECO:0000256" key="4">
    <source>
        <dbReference type="ARBA" id="ARBA00022692"/>
    </source>
</evidence>
<dbReference type="Proteomes" id="UP001596142">
    <property type="component" value="Unassembled WGS sequence"/>
</dbReference>
<dbReference type="EMBL" id="JBHSOZ010000003">
    <property type="protein sequence ID" value="MFC5711991.1"/>
    <property type="molecule type" value="Genomic_DNA"/>
</dbReference>
<evidence type="ECO:0000256" key="5">
    <source>
        <dbReference type="ARBA" id="ARBA00022989"/>
    </source>
</evidence>
<dbReference type="Pfam" id="PF04239">
    <property type="entry name" value="DUF421"/>
    <property type="match status" value="1"/>
</dbReference>
<feature type="domain" description="YetF-like N-terminal transmembrane" evidence="9">
    <location>
        <begin position="5"/>
        <end position="75"/>
    </location>
</feature>
<comment type="similarity">
    <text evidence="2">Belongs to the UPF0702 family.</text>
</comment>
<keyword evidence="11" id="KW-1185">Reference proteome</keyword>
<gene>
    <name evidence="10" type="ORF">ACFPU1_04310</name>
</gene>
<feature type="transmembrane region" description="Helical" evidence="7">
    <location>
        <begin position="58"/>
        <end position="80"/>
    </location>
</feature>
<evidence type="ECO:0000256" key="3">
    <source>
        <dbReference type="ARBA" id="ARBA00022475"/>
    </source>
</evidence>
<dbReference type="PANTHER" id="PTHR34582">
    <property type="entry name" value="UPF0702 TRANSMEMBRANE PROTEIN YCAP"/>
    <property type="match status" value="1"/>
</dbReference>
<comment type="caution">
    <text evidence="10">The sequence shown here is derived from an EMBL/GenBank/DDBJ whole genome shotgun (WGS) entry which is preliminary data.</text>
</comment>
<dbReference type="InterPro" id="IPR007353">
    <property type="entry name" value="DUF421"/>
</dbReference>
<evidence type="ECO:0000256" key="7">
    <source>
        <dbReference type="SAM" id="Phobius"/>
    </source>
</evidence>
<evidence type="ECO:0000313" key="10">
    <source>
        <dbReference type="EMBL" id="MFC5711991.1"/>
    </source>
</evidence>
<evidence type="ECO:0000256" key="6">
    <source>
        <dbReference type="ARBA" id="ARBA00023136"/>
    </source>
</evidence>
<dbReference type="InterPro" id="IPR048454">
    <property type="entry name" value="YetF_N"/>
</dbReference>
<evidence type="ECO:0000256" key="1">
    <source>
        <dbReference type="ARBA" id="ARBA00004651"/>
    </source>
</evidence>
<keyword evidence="5 7" id="KW-1133">Transmembrane helix</keyword>